<protein>
    <submittedName>
        <fullName evidence="3">Transposase</fullName>
    </submittedName>
</protein>
<evidence type="ECO:0000259" key="2">
    <source>
        <dbReference type="Pfam" id="PF07282"/>
    </source>
</evidence>
<dbReference type="Pfam" id="PF07282">
    <property type="entry name" value="Cas12f1-like_TNB"/>
    <property type="match status" value="1"/>
</dbReference>
<keyword evidence="1" id="KW-0238">DNA-binding</keyword>
<dbReference type="EMBL" id="FZPH01000034">
    <property type="protein sequence ID" value="SNT66199.1"/>
    <property type="molecule type" value="Genomic_DNA"/>
</dbReference>
<feature type="domain" description="Cas12f1-like TNB" evidence="2">
    <location>
        <begin position="354"/>
        <end position="411"/>
    </location>
</feature>
<dbReference type="AlphaFoldDB" id="A0A239PIN5"/>
<dbReference type="InterPro" id="IPR010095">
    <property type="entry name" value="Cas12f1-like_TNB"/>
</dbReference>
<name>A0A239PIN5_9ACTN</name>
<gene>
    <name evidence="3" type="ORF">SAMN05421812_13426</name>
</gene>
<organism evidence="3 4">
    <name type="scientific">Asanoa hainanensis</name>
    <dbReference type="NCBI Taxonomy" id="560556"/>
    <lineage>
        <taxon>Bacteria</taxon>
        <taxon>Bacillati</taxon>
        <taxon>Actinomycetota</taxon>
        <taxon>Actinomycetes</taxon>
        <taxon>Micromonosporales</taxon>
        <taxon>Micromonosporaceae</taxon>
        <taxon>Asanoa</taxon>
    </lineage>
</organism>
<keyword evidence="4" id="KW-1185">Reference proteome</keyword>
<reference evidence="3 4" key="1">
    <citation type="submission" date="2017-06" db="EMBL/GenBank/DDBJ databases">
        <authorList>
            <person name="Kim H.J."/>
            <person name="Triplett B.A."/>
        </authorList>
    </citation>
    <scope>NUCLEOTIDE SEQUENCE [LARGE SCALE GENOMIC DNA]</scope>
    <source>
        <strain evidence="3 4">CGMCC 4.5593</strain>
    </source>
</reference>
<proteinExistence type="predicted"/>
<dbReference type="NCBIfam" id="NF040570">
    <property type="entry name" value="guided_TnpB"/>
    <property type="match status" value="1"/>
</dbReference>
<evidence type="ECO:0000256" key="1">
    <source>
        <dbReference type="ARBA" id="ARBA00023125"/>
    </source>
</evidence>
<sequence>MEVTRIACSARLNPGKFEALLEQARRLGRVRSLAWQLFGSINAAPCTGQDLRNLWMRDGTCQTFGVAANAWKETLRDALDDIAASRESAKAAVRRAVAKRPVVDQERCYRLLKANRWTEDRWLSRQMRQQWKRGKNHTHNQIIIRADKVSTFVLVEGGDVWLKVPGIEPRRPVAVPLNTKIAPQGTLRLILRHGRVEVHHQVDADTMRTSHRPCGTRTVGVDKGYTEVLTDSDGDHHGERLGMLLTSESDRITDRNRRRARLRSIANTASEAGRLAKAARVRVNNLGTMKRDRQAARYRAQVRTEIFTAVHRVVDKAEIVVAEDLTKTFSGRRSFGKKTNRRLAAWTKGVTAEALTNVSERRGSALVLVNAAYTSQVCPRCGGFGSRAGEQLYCTSCGVMWQADHAAAINVLRRHGDPDITLRTPHQRVKEILRERADRQRIRLPIQDSSRLGDGGERSIRLRPHLDRCVQ</sequence>
<accession>A0A239PIN5</accession>
<dbReference type="RefSeq" id="WP_218824824.1">
    <property type="nucleotide sequence ID" value="NZ_FZPH01000034.1"/>
</dbReference>
<evidence type="ECO:0000313" key="4">
    <source>
        <dbReference type="Proteomes" id="UP000198362"/>
    </source>
</evidence>
<dbReference type="GO" id="GO:0003677">
    <property type="term" value="F:DNA binding"/>
    <property type="evidence" value="ECO:0007669"/>
    <property type="project" value="UniProtKB-KW"/>
</dbReference>
<dbReference type="Proteomes" id="UP000198362">
    <property type="component" value="Unassembled WGS sequence"/>
</dbReference>
<evidence type="ECO:0000313" key="3">
    <source>
        <dbReference type="EMBL" id="SNT66199.1"/>
    </source>
</evidence>